<comment type="caution">
    <text evidence="1">The sequence shown here is derived from an EMBL/GenBank/DDBJ whole genome shotgun (WGS) entry which is preliminary data.</text>
</comment>
<name>A0A919VGE7_9CLOT</name>
<dbReference type="EMBL" id="BOPZ01000015">
    <property type="protein sequence ID" value="GIM29310.1"/>
    <property type="molecule type" value="Genomic_DNA"/>
</dbReference>
<sequence length="117" mass="13379">MIIFKAKERGGKCEIIEEEYFHHKSRTTKVSHQAIFVCNQNHPPFQLNKTQFISGEWCPTCFNPILEIIKSKGGRCSGNHTVYKPTGITISCGNKPSHRFNLTVEQLIKGEWCPKCQ</sequence>
<dbReference type="Proteomes" id="UP000679179">
    <property type="component" value="Unassembled WGS sequence"/>
</dbReference>
<gene>
    <name evidence="1" type="ORF">CPJCM30710_19760</name>
</gene>
<accession>A0A919VGE7</accession>
<reference evidence="1" key="1">
    <citation type="submission" date="2021-03" db="EMBL/GenBank/DDBJ databases">
        <title>Taxonomic study of Clostridium polyendosporum from meadow-gley soil under rice.</title>
        <authorList>
            <person name="Kobayashi H."/>
            <person name="Tanizawa Y."/>
            <person name="Yagura M."/>
        </authorList>
    </citation>
    <scope>NUCLEOTIDE SEQUENCE</scope>
    <source>
        <strain evidence="1">JCM 30710</strain>
    </source>
</reference>
<organism evidence="1 2">
    <name type="scientific">Clostridium polyendosporum</name>
    <dbReference type="NCBI Taxonomy" id="69208"/>
    <lineage>
        <taxon>Bacteria</taxon>
        <taxon>Bacillati</taxon>
        <taxon>Bacillota</taxon>
        <taxon>Clostridia</taxon>
        <taxon>Eubacteriales</taxon>
        <taxon>Clostridiaceae</taxon>
        <taxon>Clostridium</taxon>
    </lineage>
</organism>
<evidence type="ECO:0000313" key="2">
    <source>
        <dbReference type="Proteomes" id="UP000679179"/>
    </source>
</evidence>
<dbReference type="AlphaFoldDB" id="A0A919VGE7"/>
<evidence type="ECO:0000313" key="1">
    <source>
        <dbReference type="EMBL" id="GIM29310.1"/>
    </source>
</evidence>
<keyword evidence="2" id="KW-1185">Reference proteome</keyword>
<protein>
    <submittedName>
        <fullName evidence="1">Uncharacterized protein</fullName>
    </submittedName>
</protein>
<proteinExistence type="predicted"/>
<dbReference type="RefSeq" id="WP_212904009.1">
    <property type="nucleotide sequence ID" value="NZ_BOPZ01000015.1"/>
</dbReference>